<comment type="subunit">
    <text evidence="4 5">Homodimer.</text>
</comment>
<feature type="binding site" evidence="4">
    <location>
        <position position="183"/>
    </location>
    <ligand>
        <name>ATP</name>
        <dbReference type="ChEBI" id="CHEBI:30616"/>
    </ligand>
</feature>
<dbReference type="InterPro" id="IPR054350">
    <property type="entry name" value="PurT/PurK_preATP-grasp"/>
</dbReference>
<dbReference type="GO" id="GO:0046872">
    <property type="term" value="F:metal ion binding"/>
    <property type="evidence" value="ECO:0007669"/>
    <property type="project" value="InterPro"/>
</dbReference>
<dbReference type="PANTHER" id="PTHR11609:SF5">
    <property type="entry name" value="PHOSPHORIBOSYLAMINOIMIDAZOLE CARBOXYLASE"/>
    <property type="match status" value="1"/>
</dbReference>
<organism evidence="7 8">
    <name type="scientific">Spirosoma pollinicola</name>
    <dbReference type="NCBI Taxonomy" id="2057025"/>
    <lineage>
        <taxon>Bacteria</taxon>
        <taxon>Pseudomonadati</taxon>
        <taxon>Bacteroidota</taxon>
        <taxon>Cytophagia</taxon>
        <taxon>Cytophagales</taxon>
        <taxon>Cytophagaceae</taxon>
        <taxon>Spirosoma</taxon>
    </lineage>
</organism>
<evidence type="ECO:0000256" key="2">
    <source>
        <dbReference type="ARBA" id="ARBA00022755"/>
    </source>
</evidence>
<keyword evidence="1 4" id="KW-0547">Nucleotide-binding</keyword>
<feature type="binding site" evidence="4">
    <location>
        <begin position="262"/>
        <end position="263"/>
    </location>
    <ligand>
        <name>ATP</name>
        <dbReference type="ChEBI" id="CHEBI:30616"/>
    </ligand>
</feature>
<evidence type="ECO:0000256" key="3">
    <source>
        <dbReference type="ARBA" id="ARBA00022840"/>
    </source>
</evidence>
<dbReference type="SUPFAM" id="SSF52440">
    <property type="entry name" value="PreATP-grasp domain"/>
    <property type="match status" value="1"/>
</dbReference>
<comment type="catalytic activity">
    <reaction evidence="4 5">
        <text>5-amino-1-(5-phospho-beta-D-ribosyl)imidazole + hydrogencarbonate + ATP = 5-carboxyamino-1-(5-phospho-D-ribosyl)imidazole + ADP + phosphate + 2 H(+)</text>
        <dbReference type="Rhea" id="RHEA:19317"/>
        <dbReference type="ChEBI" id="CHEBI:15378"/>
        <dbReference type="ChEBI" id="CHEBI:17544"/>
        <dbReference type="ChEBI" id="CHEBI:30616"/>
        <dbReference type="ChEBI" id="CHEBI:43474"/>
        <dbReference type="ChEBI" id="CHEBI:58730"/>
        <dbReference type="ChEBI" id="CHEBI:137981"/>
        <dbReference type="ChEBI" id="CHEBI:456216"/>
        <dbReference type="EC" id="6.3.4.18"/>
    </reaction>
</comment>
<keyword evidence="8" id="KW-1185">Reference proteome</keyword>
<comment type="pathway">
    <text evidence="4 5">Purine metabolism; IMP biosynthesis via de novo pathway; 5-amino-1-(5-phospho-D-ribosyl)imidazole-4-carboxylate from 5-amino-1-(5-phospho-D-ribosyl)imidazole (N5-CAIR route): step 1/2.</text>
</comment>
<dbReference type="InterPro" id="IPR011761">
    <property type="entry name" value="ATP-grasp"/>
</dbReference>
<dbReference type="GO" id="GO:0006189">
    <property type="term" value="P:'de novo' IMP biosynthetic process"/>
    <property type="evidence" value="ECO:0007669"/>
    <property type="project" value="UniProtKB-UniRule"/>
</dbReference>
<dbReference type="RefSeq" id="WP_100994045.1">
    <property type="nucleotide sequence ID" value="NZ_CP025096.1"/>
</dbReference>
<sequence>MTPTIGILGGGQLGLMLLQASIDWNLRVHILDADAEAPCRHLCTKFTQGSLTDYDTVYQFGQAVDVLTIEIERVNVEALEALEREGKKVFPQPSVIRIIQDKRLQKQFYLDNNLPTADFILTENRADVALLEIHQPDFLPAFHKLGRDGYDGRGVQRIASVADVGKAFDAPGVLEKAVDFEKELAVIVARNERGEMQTFPTVEMVFHPELNLVEYLFAPAEISEAVNQQAQDIARRTTEAFGIVGLLAVELFLDKQGNVLINEVAPRPHNSGHQTMRANVTSQFEQHWRAILNYPLGDTTAYQPAAMVNLLGEDGHTGPAVYEGLQELLAMPGVFPFFYGKAITKPFRKMGHVTVMDDSLEALREKVAVVQRGIRVIA</sequence>
<gene>
    <name evidence="4 5" type="primary">purK</name>
    <name evidence="7" type="ORF">CWM47_25225</name>
</gene>
<reference evidence="7 8" key="1">
    <citation type="submission" date="2017-11" db="EMBL/GenBank/DDBJ databases">
        <title>Taxonomic description and genome sequences of Spirosoma HA7 sp. nov., isolated from pollen microhabitat of Corylus avellana.</title>
        <authorList>
            <person name="Ambika Manirajan B."/>
            <person name="Suarez C."/>
            <person name="Ratering S."/>
            <person name="Geissler-Plaum R."/>
            <person name="Cardinale M."/>
            <person name="Sylvia S."/>
        </authorList>
    </citation>
    <scope>NUCLEOTIDE SEQUENCE [LARGE SCALE GENOMIC DNA]</scope>
    <source>
        <strain evidence="7 8">HA7</strain>
    </source>
</reference>
<dbReference type="Gene3D" id="3.40.50.20">
    <property type="match status" value="1"/>
</dbReference>
<keyword evidence="4 5" id="KW-0436">Ligase</keyword>
<dbReference type="InterPro" id="IPR013815">
    <property type="entry name" value="ATP_grasp_subdomain_1"/>
</dbReference>
<dbReference type="PANTHER" id="PTHR11609">
    <property type="entry name" value="PURINE BIOSYNTHESIS PROTEIN 6/7, PUR6/7"/>
    <property type="match status" value="1"/>
</dbReference>
<comment type="function">
    <text evidence="4">Catalyzes the ATP-dependent conversion of 5-aminoimidazole ribonucleotide (AIR) and HCO(3)(-) to N5-carboxyaminoimidazole ribonucleotide (N5-CAIR).</text>
</comment>
<feature type="domain" description="ATP-grasp" evidence="6">
    <location>
        <begin position="106"/>
        <end position="292"/>
    </location>
</feature>
<keyword evidence="3 4" id="KW-0067">ATP-binding</keyword>
<dbReference type="KEGG" id="spir:CWM47_25225"/>
<accession>A0A2K8ZC67</accession>
<name>A0A2K8ZC67_9BACT</name>
<dbReference type="NCBIfam" id="TIGR01161">
    <property type="entry name" value="purK"/>
    <property type="match status" value="1"/>
</dbReference>
<keyword evidence="2 4" id="KW-0658">Purine biosynthesis</keyword>
<feature type="binding site" evidence="4">
    <location>
        <position position="102"/>
    </location>
    <ligand>
        <name>ATP</name>
        <dbReference type="ChEBI" id="CHEBI:30616"/>
    </ligand>
</feature>
<feature type="binding site" evidence="4">
    <location>
        <begin position="175"/>
        <end position="178"/>
    </location>
    <ligand>
        <name>ATP</name>
        <dbReference type="ChEBI" id="CHEBI:30616"/>
    </ligand>
</feature>
<dbReference type="PROSITE" id="PS50975">
    <property type="entry name" value="ATP_GRASP"/>
    <property type="match status" value="1"/>
</dbReference>
<dbReference type="OrthoDB" id="9804625at2"/>
<evidence type="ECO:0000259" key="6">
    <source>
        <dbReference type="PROSITE" id="PS50975"/>
    </source>
</evidence>
<dbReference type="InterPro" id="IPR016185">
    <property type="entry name" value="PreATP-grasp_dom_sf"/>
</dbReference>
<dbReference type="Proteomes" id="UP000232883">
    <property type="component" value="Chromosome"/>
</dbReference>
<dbReference type="Pfam" id="PF17769">
    <property type="entry name" value="PurK_C"/>
    <property type="match status" value="1"/>
</dbReference>
<evidence type="ECO:0000313" key="8">
    <source>
        <dbReference type="Proteomes" id="UP000232883"/>
    </source>
</evidence>
<dbReference type="InterPro" id="IPR011054">
    <property type="entry name" value="Rudment_hybrid_motif"/>
</dbReference>
<dbReference type="GO" id="GO:0005524">
    <property type="term" value="F:ATP binding"/>
    <property type="evidence" value="ECO:0007669"/>
    <property type="project" value="UniProtKB-UniRule"/>
</dbReference>
<dbReference type="EC" id="6.3.4.18" evidence="4 5"/>
<comment type="similarity">
    <text evidence="4 5">Belongs to the PurK/PurT family.</text>
</comment>
<dbReference type="GO" id="GO:0034028">
    <property type="term" value="F:5-(carboxyamino)imidazole ribonucleotide synthase activity"/>
    <property type="evidence" value="ECO:0007669"/>
    <property type="project" value="UniProtKB-UniRule"/>
</dbReference>
<dbReference type="Gene3D" id="3.30.470.20">
    <property type="entry name" value="ATP-grasp fold, B domain"/>
    <property type="match status" value="1"/>
</dbReference>
<dbReference type="UniPathway" id="UPA00074">
    <property type="reaction ID" value="UER00942"/>
</dbReference>
<dbReference type="AlphaFoldDB" id="A0A2K8ZC67"/>
<dbReference type="Pfam" id="PF02222">
    <property type="entry name" value="ATP-grasp"/>
    <property type="match status" value="1"/>
</dbReference>
<protein>
    <recommendedName>
        <fullName evidence="4 5">N5-carboxyaminoimidazole ribonucleotide synthase</fullName>
        <shortName evidence="4 5">N5-CAIR synthase</shortName>
        <ecNumber evidence="4 5">6.3.4.18</ecNumber>
    </recommendedName>
    <alternativeName>
        <fullName evidence="4 5">5-(carboxyamino)imidazole ribonucleotide synthetase</fullName>
    </alternativeName>
</protein>
<dbReference type="NCBIfam" id="NF004679">
    <property type="entry name" value="PRK06019.1-5"/>
    <property type="match status" value="1"/>
</dbReference>
<dbReference type="InterPro" id="IPR003135">
    <property type="entry name" value="ATP-grasp_carboxylate-amine"/>
</dbReference>
<dbReference type="SUPFAM" id="SSF51246">
    <property type="entry name" value="Rudiment single hybrid motif"/>
    <property type="match status" value="1"/>
</dbReference>
<feature type="binding site" evidence="4">
    <location>
        <position position="144"/>
    </location>
    <ligand>
        <name>ATP</name>
        <dbReference type="ChEBI" id="CHEBI:30616"/>
    </ligand>
</feature>
<proteinExistence type="inferred from homology"/>
<dbReference type="GO" id="GO:0004638">
    <property type="term" value="F:phosphoribosylaminoimidazole carboxylase activity"/>
    <property type="evidence" value="ECO:0007669"/>
    <property type="project" value="InterPro"/>
</dbReference>
<comment type="caution">
    <text evidence="4">Lacks conserved residue(s) required for the propagation of feature annotation.</text>
</comment>
<dbReference type="InterPro" id="IPR005875">
    <property type="entry name" value="PurK"/>
</dbReference>
<evidence type="ECO:0000313" key="7">
    <source>
        <dbReference type="EMBL" id="AUD07478.1"/>
    </source>
</evidence>
<evidence type="ECO:0000256" key="5">
    <source>
        <dbReference type="RuleBase" id="RU361200"/>
    </source>
</evidence>
<comment type="function">
    <text evidence="5">Catalyzes the ATP-dependent conversion of 5-aminoimidazole ribonucleotide (AIR) and HCO(3)- to N5-carboxyaminoimidazole ribonucleotide (N5-CAIR).</text>
</comment>
<dbReference type="GO" id="GO:0005829">
    <property type="term" value="C:cytosol"/>
    <property type="evidence" value="ECO:0007669"/>
    <property type="project" value="TreeGrafter"/>
</dbReference>
<evidence type="ECO:0000256" key="4">
    <source>
        <dbReference type="HAMAP-Rule" id="MF_01928"/>
    </source>
</evidence>
<dbReference type="InterPro" id="IPR040686">
    <property type="entry name" value="PurK_C"/>
</dbReference>
<dbReference type="Gene3D" id="3.30.1490.20">
    <property type="entry name" value="ATP-grasp fold, A domain"/>
    <property type="match status" value="1"/>
</dbReference>
<dbReference type="Pfam" id="PF22660">
    <property type="entry name" value="RS_preATP-grasp-like"/>
    <property type="match status" value="1"/>
</dbReference>
<evidence type="ECO:0000256" key="1">
    <source>
        <dbReference type="ARBA" id="ARBA00022741"/>
    </source>
</evidence>
<dbReference type="HAMAP" id="MF_01928">
    <property type="entry name" value="PurK"/>
    <property type="match status" value="1"/>
</dbReference>
<dbReference type="EMBL" id="CP025096">
    <property type="protein sequence ID" value="AUD07478.1"/>
    <property type="molecule type" value="Genomic_DNA"/>
</dbReference>
<dbReference type="SUPFAM" id="SSF56059">
    <property type="entry name" value="Glutathione synthetase ATP-binding domain-like"/>
    <property type="match status" value="1"/>
</dbReference>